<reference evidence="2 3" key="1">
    <citation type="submission" date="2015-07" db="EMBL/GenBank/DDBJ databases">
        <title>Draft Genome Sequence of Komagataeibacter intermedius Strain AF2, Isolated from Kombucha Tea.</title>
        <authorList>
            <person name="Santos R.A."/>
            <person name="Berretta A.A."/>
            <person name="Barud H.S."/>
            <person name="Ribeiro S.J."/>
            <person name="Gonzalez-Garcia L.N."/>
            <person name="Zucchi T.D."/>
            <person name="Goldman G.H."/>
            <person name="Riano-Pachon D.M."/>
        </authorList>
    </citation>
    <scope>NUCLEOTIDE SEQUENCE [LARGE SCALE GENOMIC DNA]</scope>
    <source>
        <strain evidence="2 3">AF2</strain>
    </source>
</reference>
<evidence type="ECO:0000256" key="1">
    <source>
        <dbReference type="SAM" id="MobiDB-lite"/>
    </source>
</evidence>
<dbReference type="Proteomes" id="UP000031553">
    <property type="component" value="Unassembled WGS sequence"/>
</dbReference>
<comment type="caution">
    <text evidence="2">The sequence shown here is derived from an EMBL/GenBank/DDBJ whole genome shotgun (WGS) entry which is preliminary data.</text>
</comment>
<feature type="region of interest" description="Disordered" evidence="1">
    <location>
        <begin position="33"/>
        <end position="53"/>
    </location>
</feature>
<accession>A0A0N0MDF4</accession>
<evidence type="ECO:0000313" key="3">
    <source>
        <dbReference type="Proteomes" id="UP000031553"/>
    </source>
</evidence>
<proteinExistence type="predicted"/>
<dbReference type="EMBL" id="JUFX02000255">
    <property type="protein sequence ID" value="KPH85206.1"/>
    <property type="molecule type" value="Genomic_DNA"/>
</dbReference>
<dbReference type="AlphaFoldDB" id="A0A0N0MDF4"/>
<evidence type="ECO:0000313" key="2">
    <source>
        <dbReference type="EMBL" id="KPH85206.1"/>
    </source>
</evidence>
<organism evidence="2 3">
    <name type="scientific">Komagataeibacter intermedius AF2</name>
    <dbReference type="NCBI Taxonomy" id="1458464"/>
    <lineage>
        <taxon>Bacteria</taxon>
        <taxon>Pseudomonadati</taxon>
        <taxon>Pseudomonadota</taxon>
        <taxon>Alphaproteobacteria</taxon>
        <taxon>Acetobacterales</taxon>
        <taxon>Acetobacteraceae</taxon>
        <taxon>Komagataeibacter</taxon>
    </lineage>
</organism>
<sequence>MFHNAPVLAQDTRRGSILTSGMDRVGKSCRYEKAHSRTSSNPECSSEREETFSTERFLLTERIS</sequence>
<gene>
    <name evidence="2" type="ORF">GLUCOINTEAF2_0203543</name>
</gene>
<name>A0A0N0MDF4_9PROT</name>
<protein>
    <submittedName>
        <fullName evidence="2">Uncharacterized protein</fullName>
    </submittedName>
</protein>